<proteinExistence type="predicted"/>
<evidence type="ECO:0000313" key="1">
    <source>
        <dbReference type="EMBL" id="SZD71033.1"/>
    </source>
</evidence>
<dbReference type="Pfam" id="PF14092">
    <property type="entry name" value="DUF4270"/>
    <property type="match status" value="1"/>
</dbReference>
<reference evidence="1 2" key="1">
    <citation type="submission" date="2018-09" db="EMBL/GenBank/DDBJ databases">
        <authorList>
            <consortium name="Pathogen Informatics"/>
        </authorList>
    </citation>
    <scope>NUCLEOTIDE SEQUENCE [LARGE SCALE GENOMIC DNA]</scope>
    <source>
        <strain evidence="1 2">OH-22767</strain>
    </source>
</reference>
<dbReference type="PROSITE" id="PS51257">
    <property type="entry name" value="PROKAR_LIPOPROTEIN"/>
    <property type="match status" value="1"/>
</dbReference>
<name>A0A383TW39_9FLAO</name>
<evidence type="ECO:0008006" key="3">
    <source>
        <dbReference type="Google" id="ProtNLM"/>
    </source>
</evidence>
<evidence type="ECO:0000313" key="2">
    <source>
        <dbReference type="Proteomes" id="UP000262142"/>
    </source>
</evidence>
<dbReference type="Proteomes" id="UP000262142">
    <property type="component" value="Unassembled WGS sequence"/>
</dbReference>
<dbReference type="AlphaFoldDB" id="A0A383TW39"/>
<gene>
    <name evidence="1" type="ORF">SAMEA104719789_00124</name>
</gene>
<dbReference type="OrthoDB" id="1466062at2"/>
<dbReference type="RefSeq" id="WP_119058735.1">
    <property type="nucleotide sequence ID" value="NZ_UNSC01000001.1"/>
</dbReference>
<dbReference type="EMBL" id="UNSC01000001">
    <property type="protein sequence ID" value="SZD71033.1"/>
    <property type="molecule type" value="Genomic_DNA"/>
</dbReference>
<accession>A0A383TW39</accession>
<protein>
    <recommendedName>
        <fullName evidence="3">DUF4270 domain-containing protein</fullName>
    </recommendedName>
</protein>
<organism evidence="1 2">
    <name type="scientific">Candidatus Ornithobacterium hominis</name>
    <dbReference type="NCBI Taxonomy" id="2497989"/>
    <lineage>
        <taxon>Bacteria</taxon>
        <taxon>Pseudomonadati</taxon>
        <taxon>Bacteroidota</taxon>
        <taxon>Flavobacteriia</taxon>
        <taxon>Flavobacteriales</taxon>
        <taxon>Weeksellaceae</taxon>
        <taxon>Ornithobacterium</taxon>
    </lineage>
</organism>
<keyword evidence="2" id="KW-1185">Reference proteome</keyword>
<sequence length="548" mass="62308">MGKAWSRVFLFIFGLYSLSSCEQEDKLVGAGILGNGNTVFEEQEINVEVFNLFEDSIRSDRKALNSRGGVNLLSGAVVGVYDEPVFGKTKSAFFVQPRLSALNPKFGQDPQLDSIVLSIPVLGFMKDTLSVKKELLKTTYVKKVGDECQKVTDTILTYREFRKFELDSIYGNKEAKMTLQVHQVSEPMLSIDTAFYSKRSFKTGDLLGEKEIDKYAFTEYVYNLNLRAKVDSARKNTILQDSVPSIKVKLTGLNRLVQNEILKKPSQLSNQAYFVNKILKGLKISVGNDQGFLLGINPSKMQLNIYYNRVNEDFKDANHNGIDDREENCDVKVLQPRLNATYQLSLGGAYNVLQSEIENERGSIDYTTQQSSNLYLEGMGGSFAKLHIDDKQLSDFKTTAEKNKWAIIEAYLRVYPNHGMQKNLALPPYLYLYNYTKKSLIDDYVGNNRAGQTPFIFADISRKYNNKKGYYQLKITRLIKNIVEENATNPDLAINVGNYYNPGQSVQYQPPYYWATDQVQNPYRLIAHGENSSDKSLKLIIRYTKKKS</sequence>
<dbReference type="InterPro" id="IPR025366">
    <property type="entry name" value="DUF4270"/>
</dbReference>